<reference evidence="2" key="1">
    <citation type="submission" date="2020-10" db="EMBL/GenBank/DDBJ databases">
        <title>High-Quality Genome Resource of Clonostachys rosea strain S41 by Oxford Nanopore Long-Read Sequencing.</title>
        <authorList>
            <person name="Wang H."/>
        </authorList>
    </citation>
    <scope>NUCLEOTIDE SEQUENCE</scope>
    <source>
        <strain evidence="2">S41</strain>
    </source>
</reference>
<evidence type="ECO:0000313" key="3">
    <source>
        <dbReference type="Proteomes" id="UP000616885"/>
    </source>
</evidence>
<accession>A0A8H7K7R0</accession>
<dbReference type="EMBL" id="JADCTT010000013">
    <property type="protein sequence ID" value="KAF9744931.1"/>
    <property type="molecule type" value="Genomic_DNA"/>
</dbReference>
<comment type="caution">
    <text evidence="2">The sequence shown here is derived from an EMBL/GenBank/DDBJ whole genome shotgun (WGS) entry which is preliminary data.</text>
</comment>
<protein>
    <recommendedName>
        <fullName evidence="1">Peptidase A1 domain-containing protein</fullName>
    </recommendedName>
</protein>
<name>A0A8H7K7R0_BIOOC</name>
<organism evidence="2 3">
    <name type="scientific">Bionectria ochroleuca</name>
    <name type="common">Gliocladium roseum</name>
    <dbReference type="NCBI Taxonomy" id="29856"/>
    <lineage>
        <taxon>Eukaryota</taxon>
        <taxon>Fungi</taxon>
        <taxon>Dikarya</taxon>
        <taxon>Ascomycota</taxon>
        <taxon>Pezizomycotina</taxon>
        <taxon>Sordariomycetes</taxon>
        <taxon>Hypocreomycetidae</taxon>
        <taxon>Hypocreales</taxon>
        <taxon>Bionectriaceae</taxon>
        <taxon>Clonostachys</taxon>
    </lineage>
</organism>
<sequence>MRNSSDGMLAWGGLPPIHYDENVTASADIIIAKLSEREGAAWSRSFYTIIPDGLKWGTTTDEAKYPYIIDTGTTMMHLPPPLAETIAAAFEPKAVYLYQ</sequence>
<dbReference type="SUPFAM" id="SSF50630">
    <property type="entry name" value="Acid proteases"/>
    <property type="match status" value="1"/>
</dbReference>
<feature type="domain" description="Peptidase A1" evidence="1">
    <location>
        <begin position="1"/>
        <end position="99"/>
    </location>
</feature>
<dbReference type="AlphaFoldDB" id="A0A8H7K7R0"/>
<dbReference type="PROSITE" id="PS51767">
    <property type="entry name" value="PEPTIDASE_A1"/>
    <property type="match status" value="1"/>
</dbReference>
<dbReference type="Proteomes" id="UP000616885">
    <property type="component" value="Unassembled WGS sequence"/>
</dbReference>
<evidence type="ECO:0000313" key="2">
    <source>
        <dbReference type="EMBL" id="KAF9744931.1"/>
    </source>
</evidence>
<evidence type="ECO:0000259" key="1">
    <source>
        <dbReference type="PROSITE" id="PS51767"/>
    </source>
</evidence>
<gene>
    <name evidence="2" type="ORF">IM811_004553</name>
</gene>
<dbReference type="Gene3D" id="2.40.70.10">
    <property type="entry name" value="Acid Proteases"/>
    <property type="match status" value="1"/>
</dbReference>
<proteinExistence type="predicted"/>
<dbReference type="InterPro" id="IPR033121">
    <property type="entry name" value="PEPTIDASE_A1"/>
</dbReference>
<dbReference type="InterPro" id="IPR021109">
    <property type="entry name" value="Peptidase_aspartic_dom_sf"/>
</dbReference>